<evidence type="ECO:0000313" key="2">
    <source>
        <dbReference type="Proteomes" id="UP000076858"/>
    </source>
</evidence>
<dbReference type="EMBL" id="LRGB01002190">
    <property type="protein sequence ID" value="KZS08787.1"/>
    <property type="molecule type" value="Genomic_DNA"/>
</dbReference>
<keyword evidence="2" id="KW-1185">Reference proteome</keyword>
<evidence type="ECO:0000313" key="1">
    <source>
        <dbReference type="EMBL" id="KZS08787.1"/>
    </source>
</evidence>
<comment type="caution">
    <text evidence="1">The sequence shown here is derived from an EMBL/GenBank/DDBJ whole genome shotgun (WGS) entry which is preliminary data.</text>
</comment>
<dbReference type="AlphaFoldDB" id="A0A164RMN7"/>
<dbReference type="Proteomes" id="UP000076858">
    <property type="component" value="Unassembled WGS sequence"/>
</dbReference>
<accession>A0A164RMN7</accession>
<sequence length="50" mass="5655">MGVGGETRWFPLLKKCFFKAMDQPVLWKVDGCSAACFSLFFWGGKSFLLC</sequence>
<organism evidence="1 2">
    <name type="scientific">Daphnia magna</name>
    <dbReference type="NCBI Taxonomy" id="35525"/>
    <lineage>
        <taxon>Eukaryota</taxon>
        <taxon>Metazoa</taxon>
        <taxon>Ecdysozoa</taxon>
        <taxon>Arthropoda</taxon>
        <taxon>Crustacea</taxon>
        <taxon>Branchiopoda</taxon>
        <taxon>Diplostraca</taxon>
        <taxon>Cladocera</taxon>
        <taxon>Anomopoda</taxon>
        <taxon>Daphniidae</taxon>
        <taxon>Daphnia</taxon>
    </lineage>
</organism>
<protein>
    <submittedName>
        <fullName evidence="1">Uncharacterized protein</fullName>
    </submittedName>
</protein>
<reference evidence="1 2" key="1">
    <citation type="submission" date="2016-03" db="EMBL/GenBank/DDBJ databases">
        <title>EvidentialGene: Evidence-directed Construction of Genes on Genomes.</title>
        <authorList>
            <person name="Gilbert D.G."/>
            <person name="Choi J.-H."/>
            <person name="Mockaitis K."/>
            <person name="Colbourne J."/>
            <person name="Pfrender M."/>
        </authorList>
    </citation>
    <scope>NUCLEOTIDE SEQUENCE [LARGE SCALE GENOMIC DNA]</scope>
    <source>
        <strain evidence="1 2">Xinb3</strain>
        <tissue evidence="1">Complete organism</tissue>
    </source>
</reference>
<name>A0A164RMN7_9CRUS</name>
<gene>
    <name evidence="1" type="ORF">APZ42_027497</name>
</gene>
<proteinExistence type="predicted"/>